<comment type="caution">
    <text evidence="1">The sequence shown here is derived from an EMBL/GenBank/DDBJ whole genome shotgun (WGS) entry which is preliminary data.</text>
</comment>
<accession>A0ABD3VZ15</accession>
<feature type="non-terminal residue" evidence="1">
    <location>
        <position position="50"/>
    </location>
</feature>
<keyword evidence="2" id="KW-1185">Reference proteome</keyword>
<proteinExistence type="predicted"/>
<feature type="non-terminal residue" evidence="1">
    <location>
        <position position="1"/>
    </location>
</feature>
<dbReference type="EMBL" id="JBJQND010000009">
    <property type="protein sequence ID" value="KAL3865738.1"/>
    <property type="molecule type" value="Genomic_DNA"/>
</dbReference>
<dbReference type="AlphaFoldDB" id="A0ABD3VZ15"/>
<organism evidence="1 2">
    <name type="scientific">Sinanodonta woodiana</name>
    <name type="common">Chinese pond mussel</name>
    <name type="synonym">Anodonta woodiana</name>
    <dbReference type="NCBI Taxonomy" id="1069815"/>
    <lineage>
        <taxon>Eukaryota</taxon>
        <taxon>Metazoa</taxon>
        <taxon>Spiralia</taxon>
        <taxon>Lophotrochozoa</taxon>
        <taxon>Mollusca</taxon>
        <taxon>Bivalvia</taxon>
        <taxon>Autobranchia</taxon>
        <taxon>Heteroconchia</taxon>
        <taxon>Palaeoheterodonta</taxon>
        <taxon>Unionida</taxon>
        <taxon>Unionoidea</taxon>
        <taxon>Unionidae</taxon>
        <taxon>Unioninae</taxon>
        <taxon>Sinanodonta</taxon>
    </lineage>
</organism>
<evidence type="ECO:0000313" key="1">
    <source>
        <dbReference type="EMBL" id="KAL3865738.1"/>
    </source>
</evidence>
<evidence type="ECO:0000313" key="2">
    <source>
        <dbReference type="Proteomes" id="UP001634394"/>
    </source>
</evidence>
<dbReference type="Proteomes" id="UP001634394">
    <property type="component" value="Unassembled WGS sequence"/>
</dbReference>
<gene>
    <name evidence="1" type="ORF">ACJMK2_043098</name>
</gene>
<name>A0ABD3VZ15_SINWO</name>
<sequence length="50" mass="5479">KHQNNVTEVMATASSPRPTIHRIQISALPDKTTSLLDMASVSTAELKNFQ</sequence>
<protein>
    <submittedName>
        <fullName evidence="1">Uncharacterized protein</fullName>
    </submittedName>
</protein>
<reference evidence="1 2" key="1">
    <citation type="submission" date="2024-11" db="EMBL/GenBank/DDBJ databases">
        <title>Chromosome-level genome assembly of the freshwater bivalve Anodonta woodiana.</title>
        <authorList>
            <person name="Chen X."/>
        </authorList>
    </citation>
    <scope>NUCLEOTIDE SEQUENCE [LARGE SCALE GENOMIC DNA]</scope>
    <source>
        <strain evidence="1">MN2024</strain>
        <tissue evidence="1">Gills</tissue>
    </source>
</reference>